<sequence>MKSESENQNPTTFGNYWFLFVTGLTRRPQASPLLPSARFLARMPDSPSDTRNKWRRRSRDSKVTNSKRNRAGDEEEDEDDEDENDVVEADEDEDLHPNPNPLVAKNPSSSGKASAAARESEVLSDAGVRISDFPAVVKRVVNRPHSSVLAIVALERAAMSGEREKQQQQQNGCGMVLENVSYGQLQALSAVPADSPAFLGTGDQEGSQASCVVTPPPIMEGRGVTKRFWNDRVHVVPMHADWFSPKTVHRLERQVVPHFFSGKSAEHTPEKYLDCRNLIVAKYMENPEGDFDNEDLNRIFRFLDHWGIINYCATASNLDSWNVESYLREELNGEVHVPSSSLKSIDSLIKFDKPKCRLKPGDVYSSLSSRVDDLSDLDARIRERLSESCCCHCSRPLLIVSYQSLKDADTMLCSDCYHEGRFVIGHSSIDFTKVDSTKDYGDLDGENWTDLETLLLLEALEIYNDNWNEIAEHVGTKSKAQCILHFLHLPMEDGLLENVEVPNMTSASDFSNKDGHGRSYLNSNVEAAGSSIKDYSETRLPFADSGNPVMSLVAFLASAIGPRVAAACAHASLAALSEDDGVANCENNVLIEEIVPGNRNISDGLHREAKNSSHQREENTGVQGSWGQNSAEVSLLSSEKVKSAANDGLSAAAMKAKLFADHEEREIQRLSANIINHQLKRLELKLKQFAEVETLLMKECEQVEKTRQRLAAERARVMASRFGSAGVASAVNLPPAMTTNTNISNNRQQVMSASPSQPSVSGFGNPPLNHPSMTFMQRQPMFSFGPRLPLSAIQPSSSAPSPNVMLGSQGSGQPSLSRPMLRPVSGTSSGLG</sequence>
<keyword evidence="16" id="KW-1185">Reference proteome</keyword>
<evidence type="ECO:0008006" key="17">
    <source>
        <dbReference type="Google" id="ProtNLM"/>
    </source>
</evidence>
<evidence type="ECO:0000256" key="9">
    <source>
        <dbReference type="PROSITE-ProRule" id="PRU00228"/>
    </source>
</evidence>
<keyword evidence="5" id="KW-0805">Transcription regulation</keyword>
<feature type="region of interest" description="Disordered" evidence="10">
    <location>
        <begin position="35"/>
        <end position="118"/>
    </location>
</feature>
<feature type="compositionally biased region" description="Low complexity" evidence="10">
    <location>
        <begin position="788"/>
        <end position="817"/>
    </location>
</feature>
<dbReference type="InterPro" id="IPR032451">
    <property type="entry name" value="SMARCC_C"/>
</dbReference>
<protein>
    <recommendedName>
        <fullName evidence="17">SWI/SNF complex subunit SWI3C</fullName>
    </recommendedName>
</protein>
<evidence type="ECO:0000256" key="1">
    <source>
        <dbReference type="ARBA" id="ARBA00022473"/>
    </source>
</evidence>
<feature type="compositionally biased region" description="Acidic residues" evidence="10">
    <location>
        <begin position="73"/>
        <end position="94"/>
    </location>
</feature>
<dbReference type="CDD" id="cd00167">
    <property type="entry name" value="SANT"/>
    <property type="match status" value="1"/>
</dbReference>
<evidence type="ECO:0000256" key="6">
    <source>
        <dbReference type="ARBA" id="ARBA00023125"/>
    </source>
</evidence>
<dbReference type="InterPro" id="IPR000433">
    <property type="entry name" value="Znf_ZZ"/>
</dbReference>
<reference evidence="15" key="1">
    <citation type="submission" date="2023-05" db="EMBL/GenBank/DDBJ databases">
        <title>Nepenthes gracilis genome sequencing.</title>
        <authorList>
            <person name="Fukushima K."/>
        </authorList>
    </citation>
    <scope>NUCLEOTIDE SEQUENCE</scope>
    <source>
        <strain evidence="15">SING2019-196</strain>
    </source>
</reference>
<accession>A0AAD3P721</accession>
<comment type="caution">
    <text evidence="15">The sequence shown here is derived from an EMBL/GenBank/DDBJ whole genome shotgun (WGS) entry which is preliminary data.</text>
</comment>
<keyword evidence="6" id="KW-0238">DNA-binding</keyword>
<evidence type="ECO:0000256" key="7">
    <source>
        <dbReference type="ARBA" id="ARBA00023163"/>
    </source>
</evidence>
<dbReference type="Proteomes" id="UP001279734">
    <property type="component" value="Unassembled WGS sequence"/>
</dbReference>
<dbReference type="Pfam" id="PF16495">
    <property type="entry name" value="SWIRM-assoc_1"/>
    <property type="match status" value="1"/>
</dbReference>
<dbReference type="InterPro" id="IPR001005">
    <property type="entry name" value="SANT/Myb"/>
</dbReference>
<dbReference type="GO" id="GO:0003677">
    <property type="term" value="F:DNA binding"/>
    <property type="evidence" value="ECO:0007669"/>
    <property type="project" value="UniProtKB-KW"/>
</dbReference>
<evidence type="ECO:0000256" key="3">
    <source>
        <dbReference type="ARBA" id="ARBA00022771"/>
    </source>
</evidence>
<dbReference type="PROSITE" id="PS51293">
    <property type="entry name" value="SANT"/>
    <property type="match status" value="1"/>
</dbReference>
<dbReference type="SUPFAM" id="SSF46689">
    <property type="entry name" value="Homeodomain-like"/>
    <property type="match status" value="2"/>
</dbReference>
<feature type="compositionally biased region" description="Basic residues" evidence="10">
    <location>
        <begin position="53"/>
        <end position="69"/>
    </location>
</feature>
<dbReference type="Gene3D" id="1.10.10.60">
    <property type="entry name" value="Homeodomain-like"/>
    <property type="match status" value="1"/>
</dbReference>
<dbReference type="GO" id="GO:0005634">
    <property type="term" value="C:nucleus"/>
    <property type="evidence" value="ECO:0007669"/>
    <property type="project" value="UniProtKB-ARBA"/>
</dbReference>
<dbReference type="PANTHER" id="PTHR12802">
    <property type="entry name" value="SWI/SNF COMPLEX-RELATED"/>
    <property type="match status" value="1"/>
</dbReference>
<keyword evidence="3 9" id="KW-0863">Zinc-finger</keyword>
<keyword evidence="1" id="KW-0217">Developmental protein</keyword>
<dbReference type="InterPro" id="IPR007526">
    <property type="entry name" value="SWIRM"/>
</dbReference>
<keyword evidence="8" id="KW-0539">Nucleus</keyword>
<dbReference type="PROSITE" id="PS50934">
    <property type="entry name" value="SWIRM"/>
    <property type="match status" value="1"/>
</dbReference>
<feature type="region of interest" description="Disordered" evidence="10">
    <location>
        <begin position="748"/>
        <end position="774"/>
    </location>
</feature>
<evidence type="ECO:0000256" key="8">
    <source>
        <dbReference type="ARBA" id="ARBA00023242"/>
    </source>
</evidence>
<evidence type="ECO:0000313" key="15">
    <source>
        <dbReference type="EMBL" id="GMH00721.1"/>
    </source>
</evidence>
<gene>
    <name evidence="15" type="ORF">Nepgr_002560</name>
</gene>
<dbReference type="InterPro" id="IPR009057">
    <property type="entry name" value="Homeodomain-like_sf"/>
</dbReference>
<feature type="domain" description="Myb-like" evidence="11">
    <location>
        <begin position="447"/>
        <end position="490"/>
    </location>
</feature>
<evidence type="ECO:0000259" key="13">
    <source>
        <dbReference type="PROSITE" id="PS50934"/>
    </source>
</evidence>
<evidence type="ECO:0000256" key="4">
    <source>
        <dbReference type="ARBA" id="ARBA00022833"/>
    </source>
</evidence>
<feature type="compositionally biased region" description="Polar residues" evidence="10">
    <location>
        <begin position="748"/>
        <end position="762"/>
    </location>
</feature>
<dbReference type="Pfam" id="PF00249">
    <property type="entry name" value="Myb_DNA-binding"/>
    <property type="match status" value="1"/>
</dbReference>
<dbReference type="PROSITE" id="PS50135">
    <property type="entry name" value="ZF_ZZ_2"/>
    <property type="match status" value="1"/>
</dbReference>
<dbReference type="InterPro" id="IPR017884">
    <property type="entry name" value="SANT_dom"/>
</dbReference>
<evidence type="ECO:0000256" key="2">
    <source>
        <dbReference type="ARBA" id="ARBA00022723"/>
    </source>
</evidence>
<evidence type="ECO:0000259" key="14">
    <source>
        <dbReference type="PROSITE" id="PS51293"/>
    </source>
</evidence>
<evidence type="ECO:0000256" key="5">
    <source>
        <dbReference type="ARBA" id="ARBA00023015"/>
    </source>
</evidence>
<evidence type="ECO:0000313" key="16">
    <source>
        <dbReference type="Proteomes" id="UP001279734"/>
    </source>
</evidence>
<proteinExistence type="predicted"/>
<organism evidence="15 16">
    <name type="scientific">Nepenthes gracilis</name>
    <name type="common">Slender pitcher plant</name>
    <dbReference type="NCBI Taxonomy" id="150966"/>
    <lineage>
        <taxon>Eukaryota</taxon>
        <taxon>Viridiplantae</taxon>
        <taxon>Streptophyta</taxon>
        <taxon>Embryophyta</taxon>
        <taxon>Tracheophyta</taxon>
        <taxon>Spermatophyta</taxon>
        <taxon>Magnoliopsida</taxon>
        <taxon>eudicotyledons</taxon>
        <taxon>Gunneridae</taxon>
        <taxon>Pentapetalae</taxon>
        <taxon>Caryophyllales</taxon>
        <taxon>Nepenthaceae</taxon>
        <taxon>Nepenthes</taxon>
    </lineage>
</organism>
<dbReference type="PROSITE" id="PS50090">
    <property type="entry name" value="MYB_LIKE"/>
    <property type="match status" value="1"/>
</dbReference>
<evidence type="ECO:0000256" key="10">
    <source>
        <dbReference type="SAM" id="MobiDB-lite"/>
    </source>
</evidence>
<dbReference type="GO" id="GO:0008270">
    <property type="term" value="F:zinc ion binding"/>
    <property type="evidence" value="ECO:0007669"/>
    <property type="project" value="UniProtKB-KW"/>
</dbReference>
<feature type="domain" description="SWIRM" evidence="13">
    <location>
        <begin position="234"/>
        <end position="335"/>
    </location>
</feature>
<dbReference type="InterPro" id="IPR036388">
    <property type="entry name" value="WH-like_DNA-bd_sf"/>
</dbReference>
<feature type="compositionally biased region" description="Basic and acidic residues" evidence="10">
    <location>
        <begin position="604"/>
        <end position="619"/>
    </location>
</feature>
<dbReference type="AlphaFoldDB" id="A0AAD3P721"/>
<keyword evidence="2" id="KW-0479">Metal-binding</keyword>
<keyword evidence="7" id="KW-0804">Transcription</keyword>
<name>A0AAD3P721_NEPGR</name>
<dbReference type="EMBL" id="BSYO01000002">
    <property type="protein sequence ID" value="GMH00721.1"/>
    <property type="molecule type" value="Genomic_DNA"/>
</dbReference>
<dbReference type="Pfam" id="PF04433">
    <property type="entry name" value="SWIRM"/>
    <property type="match status" value="1"/>
</dbReference>
<feature type="domain" description="ZZ-type" evidence="12">
    <location>
        <begin position="385"/>
        <end position="439"/>
    </location>
</feature>
<feature type="region of interest" description="Disordered" evidence="10">
    <location>
        <begin position="601"/>
        <end position="626"/>
    </location>
</feature>
<evidence type="ECO:0000259" key="12">
    <source>
        <dbReference type="PROSITE" id="PS50135"/>
    </source>
</evidence>
<dbReference type="FunFam" id="1.10.10.60:FF:000014">
    <property type="entry name" value="SWI/SNF complex subunit SMARCC2 isoform C"/>
    <property type="match status" value="1"/>
</dbReference>
<keyword evidence="4" id="KW-0862">Zinc</keyword>
<dbReference type="Gene3D" id="1.10.10.10">
    <property type="entry name" value="Winged helix-like DNA-binding domain superfamily/Winged helix DNA-binding domain"/>
    <property type="match status" value="1"/>
</dbReference>
<evidence type="ECO:0000259" key="11">
    <source>
        <dbReference type="PROSITE" id="PS50090"/>
    </source>
</evidence>
<feature type="domain" description="SANT" evidence="14">
    <location>
        <begin position="443"/>
        <end position="494"/>
    </location>
</feature>
<dbReference type="PANTHER" id="PTHR12802:SF61">
    <property type="entry name" value="SWI_SNF COMPLEX SUBUNIT SWI3C"/>
    <property type="match status" value="1"/>
</dbReference>
<feature type="region of interest" description="Disordered" evidence="10">
    <location>
        <begin position="786"/>
        <end position="832"/>
    </location>
</feature>
<dbReference type="SMART" id="SM00717">
    <property type="entry name" value="SANT"/>
    <property type="match status" value="1"/>
</dbReference>